<name>A0ABV8LZ81_9ACTN</name>
<protein>
    <submittedName>
        <fullName evidence="1">HAD domain-containing protein</fullName>
    </submittedName>
</protein>
<gene>
    <name evidence="1" type="ORF">ACFOZ4_37780</name>
</gene>
<comment type="caution">
    <text evidence="1">The sequence shown here is derived from an EMBL/GenBank/DDBJ whole genome shotgun (WGS) entry which is preliminary data.</text>
</comment>
<dbReference type="Proteomes" id="UP001595816">
    <property type="component" value="Unassembled WGS sequence"/>
</dbReference>
<reference evidence="2" key="1">
    <citation type="journal article" date="2019" name="Int. J. Syst. Evol. Microbiol.">
        <title>The Global Catalogue of Microorganisms (GCM) 10K type strain sequencing project: providing services to taxonomists for standard genome sequencing and annotation.</title>
        <authorList>
            <consortium name="The Broad Institute Genomics Platform"/>
            <consortium name="The Broad Institute Genome Sequencing Center for Infectious Disease"/>
            <person name="Wu L."/>
            <person name="Ma J."/>
        </authorList>
    </citation>
    <scope>NUCLEOTIDE SEQUENCE [LARGE SCALE GENOMIC DNA]</scope>
    <source>
        <strain evidence="2">CGMCC 4.7289</strain>
    </source>
</reference>
<evidence type="ECO:0000313" key="1">
    <source>
        <dbReference type="EMBL" id="MFC4136391.1"/>
    </source>
</evidence>
<dbReference type="RefSeq" id="WP_253750860.1">
    <property type="nucleotide sequence ID" value="NZ_JAMZDZ010000001.1"/>
</dbReference>
<dbReference type="EMBL" id="JBHSAY010000029">
    <property type="protein sequence ID" value="MFC4136391.1"/>
    <property type="molecule type" value="Genomic_DNA"/>
</dbReference>
<evidence type="ECO:0000313" key="2">
    <source>
        <dbReference type="Proteomes" id="UP001595816"/>
    </source>
</evidence>
<organism evidence="1 2">
    <name type="scientific">Hamadaea flava</name>
    <dbReference type="NCBI Taxonomy" id="1742688"/>
    <lineage>
        <taxon>Bacteria</taxon>
        <taxon>Bacillati</taxon>
        <taxon>Actinomycetota</taxon>
        <taxon>Actinomycetes</taxon>
        <taxon>Micromonosporales</taxon>
        <taxon>Micromonosporaceae</taxon>
        <taxon>Hamadaea</taxon>
    </lineage>
</organism>
<dbReference type="Pfam" id="PF18143">
    <property type="entry name" value="HAD_SAK_2"/>
    <property type="match status" value="1"/>
</dbReference>
<proteinExistence type="predicted"/>
<sequence>MPRPMLLLDVDGVLNPYAALWCPAGFGEYAFFPAEEPVRLCEGHGSWLADLGEAYELIWATGWGVTANRLLAPFLGLAQLPVIQFPPAPFRPEDKVPAIAAYAEGRPAVWIDDMLTPEAYAWADQRAEPTLLIAADPAEGLTRAMVDEALSWAATLVPGPVRPRRRLTLHRRLRSLRAR</sequence>
<accession>A0ABV8LZ81</accession>
<keyword evidence="2" id="KW-1185">Reference proteome</keyword>